<reference evidence="1 2" key="1">
    <citation type="submission" date="2018-06" db="EMBL/GenBank/DDBJ databases">
        <authorList>
            <consortium name="Pathogen Informatics"/>
            <person name="Doyle S."/>
        </authorList>
    </citation>
    <scope>NUCLEOTIDE SEQUENCE [LARGE SCALE GENOMIC DNA]</scope>
    <source>
        <strain evidence="1 2">NCTC10717</strain>
    </source>
</reference>
<proteinExistence type="predicted"/>
<dbReference type="EMBL" id="UHIA01000004">
    <property type="protein sequence ID" value="SUO97858.1"/>
    <property type="molecule type" value="Genomic_DNA"/>
</dbReference>
<keyword evidence="2" id="KW-1185">Reference proteome</keyword>
<dbReference type="Proteomes" id="UP000254575">
    <property type="component" value="Unassembled WGS sequence"/>
</dbReference>
<evidence type="ECO:0000313" key="1">
    <source>
        <dbReference type="EMBL" id="SUO97858.1"/>
    </source>
</evidence>
<evidence type="ECO:0000313" key="2">
    <source>
        <dbReference type="Proteomes" id="UP000254575"/>
    </source>
</evidence>
<gene>
    <name evidence="1" type="ORF">NCTC10717_01655</name>
</gene>
<organism evidence="1 2">
    <name type="scientific">Suttonella indologenes</name>
    <dbReference type="NCBI Taxonomy" id="13276"/>
    <lineage>
        <taxon>Bacteria</taxon>
        <taxon>Pseudomonadati</taxon>
        <taxon>Pseudomonadota</taxon>
        <taxon>Gammaproteobacteria</taxon>
        <taxon>Cardiobacteriales</taxon>
        <taxon>Cardiobacteriaceae</taxon>
        <taxon>Suttonella</taxon>
    </lineage>
</organism>
<sequence>MSECDNRDNMGKSSSDDIMTVAISVYNGVDVLPQSLLMTRFVKPVHLFYF</sequence>
<protein>
    <submittedName>
        <fullName evidence="1">Uncharacterized protein</fullName>
    </submittedName>
</protein>
<name>A0A380N010_9GAMM</name>
<accession>A0A380N010</accession>
<dbReference type="AlphaFoldDB" id="A0A380N010"/>